<gene>
    <name evidence="2" type="ORF">RWE15_20255</name>
</gene>
<reference evidence="2 3" key="1">
    <citation type="submission" date="2023-10" db="EMBL/GenBank/DDBJ databases">
        <title>Virgibacillus halophilus 5B73C genome.</title>
        <authorList>
            <person name="Miliotis G."/>
            <person name="Sengupta P."/>
            <person name="Hameed A."/>
            <person name="Chuvochina M."/>
            <person name="Mcdonagh F."/>
            <person name="Simpson A.C."/>
            <person name="Singh N.K."/>
            <person name="Rekha P.D."/>
            <person name="Raman K."/>
            <person name="Hugenholtz P."/>
            <person name="Venkateswaran K."/>
        </authorList>
    </citation>
    <scope>NUCLEOTIDE SEQUENCE [LARGE SCALE GENOMIC DNA]</scope>
    <source>
        <strain evidence="2 3">5B73C</strain>
    </source>
</reference>
<dbReference type="EMBL" id="JAWDIP010000004">
    <property type="protein sequence ID" value="MDY0396255.1"/>
    <property type="molecule type" value="Genomic_DNA"/>
</dbReference>
<protein>
    <submittedName>
        <fullName evidence="2">YlaH-like family protein</fullName>
    </submittedName>
</protein>
<dbReference type="Proteomes" id="UP001281447">
    <property type="component" value="Unassembled WGS sequence"/>
</dbReference>
<sequence>MYIYSAIYDLFLNHFGDFGEKHMFWLLYIANFIFGAIAYKLGFARKLPLLKNIVVYILLAVGMFIITIFSIMRLPMTESLIIISAVLAIYRYRLHNQRKSKQYGQ</sequence>
<keyword evidence="1" id="KW-0812">Transmembrane</keyword>
<evidence type="ECO:0000313" key="3">
    <source>
        <dbReference type="Proteomes" id="UP001281447"/>
    </source>
</evidence>
<keyword evidence="1" id="KW-0472">Membrane</keyword>
<feature type="transmembrane region" description="Helical" evidence="1">
    <location>
        <begin position="78"/>
        <end position="94"/>
    </location>
</feature>
<keyword evidence="3" id="KW-1185">Reference proteome</keyword>
<feature type="transmembrane region" description="Helical" evidence="1">
    <location>
        <begin position="22"/>
        <end position="41"/>
    </location>
</feature>
<evidence type="ECO:0000313" key="2">
    <source>
        <dbReference type="EMBL" id="MDY0396255.1"/>
    </source>
</evidence>
<organism evidence="2 3">
    <name type="scientific">Tigheibacillus halophilus</name>
    <dbReference type="NCBI Taxonomy" id="361280"/>
    <lineage>
        <taxon>Bacteria</taxon>
        <taxon>Bacillati</taxon>
        <taxon>Bacillota</taxon>
        <taxon>Bacilli</taxon>
        <taxon>Bacillales</taxon>
        <taxon>Bacillaceae</taxon>
        <taxon>Tigheibacillus</taxon>
    </lineage>
</organism>
<keyword evidence="1" id="KW-1133">Transmembrane helix</keyword>
<feature type="transmembrane region" description="Helical" evidence="1">
    <location>
        <begin position="53"/>
        <end position="72"/>
    </location>
</feature>
<dbReference type="InterPro" id="IPR025620">
    <property type="entry name" value="YlaH"/>
</dbReference>
<proteinExistence type="predicted"/>
<evidence type="ECO:0000256" key="1">
    <source>
        <dbReference type="SAM" id="Phobius"/>
    </source>
</evidence>
<comment type="caution">
    <text evidence="2">The sequence shown here is derived from an EMBL/GenBank/DDBJ whole genome shotgun (WGS) entry which is preliminary data.</text>
</comment>
<dbReference type="Pfam" id="PF14036">
    <property type="entry name" value="YlaH"/>
    <property type="match status" value="1"/>
</dbReference>
<dbReference type="RefSeq" id="WP_390352928.1">
    <property type="nucleotide sequence ID" value="NZ_JBHUIZ010000003.1"/>
</dbReference>
<name>A0ABU5CAI9_9BACI</name>
<accession>A0ABU5CAI9</accession>